<dbReference type="WBParaSite" id="ECPE_0001138701-mRNA-1">
    <property type="protein sequence ID" value="ECPE_0001138701-mRNA-1"/>
    <property type="gene ID" value="ECPE_0001138701"/>
</dbReference>
<evidence type="ECO:0000313" key="3">
    <source>
        <dbReference type="WBParaSite" id="ECPE_0001138701-mRNA-1"/>
    </source>
</evidence>
<protein>
    <submittedName>
        <fullName evidence="1 3">Uncharacterized protein</fullName>
    </submittedName>
</protein>
<dbReference type="EMBL" id="UZAN01050671">
    <property type="protein sequence ID" value="VDP88383.1"/>
    <property type="molecule type" value="Genomic_DNA"/>
</dbReference>
<accession>A0A183AWL7</accession>
<evidence type="ECO:0000313" key="2">
    <source>
        <dbReference type="Proteomes" id="UP000272942"/>
    </source>
</evidence>
<proteinExistence type="predicted"/>
<sequence length="220" mass="24776">MLLTLPCPRTSRLSRFSSDSTDWQLGSGNKPNLEHAFAAKCSVASANPAPSNRRWCFLTRRLSNYYEHRQPSLACEMAPSPSLTLALSRRPNSVPTDPFPDSVPYLERYRVYRQPILLSDCVLENIADGEVRFPSLRRTLSSMLADPGFRELVSLPLSATVLQGLARAGYTCVNEVIDLDPDRLVSSKFTKGTIFRAYFVALLYTNQFYLPPSIWVTKFC</sequence>
<keyword evidence="2" id="KW-1185">Reference proteome</keyword>
<organism evidence="3">
    <name type="scientific">Echinostoma caproni</name>
    <dbReference type="NCBI Taxonomy" id="27848"/>
    <lineage>
        <taxon>Eukaryota</taxon>
        <taxon>Metazoa</taxon>
        <taxon>Spiralia</taxon>
        <taxon>Lophotrochozoa</taxon>
        <taxon>Platyhelminthes</taxon>
        <taxon>Trematoda</taxon>
        <taxon>Digenea</taxon>
        <taxon>Plagiorchiida</taxon>
        <taxon>Echinostomata</taxon>
        <taxon>Echinostomatoidea</taxon>
        <taxon>Echinostomatidae</taxon>
        <taxon>Echinostoma</taxon>
    </lineage>
</organism>
<gene>
    <name evidence="1" type="ORF">ECPE_LOCUS11352</name>
</gene>
<evidence type="ECO:0000313" key="1">
    <source>
        <dbReference type="EMBL" id="VDP88383.1"/>
    </source>
</evidence>
<dbReference type="Proteomes" id="UP000272942">
    <property type="component" value="Unassembled WGS sequence"/>
</dbReference>
<name>A0A183AWL7_9TREM</name>
<reference evidence="3" key="1">
    <citation type="submission" date="2016-06" db="UniProtKB">
        <authorList>
            <consortium name="WormBaseParasite"/>
        </authorList>
    </citation>
    <scope>IDENTIFICATION</scope>
</reference>
<reference evidence="1 2" key="2">
    <citation type="submission" date="2018-11" db="EMBL/GenBank/DDBJ databases">
        <authorList>
            <consortium name="Pathogen Informatics"/>
        </authorList>
    </citation>
    <scope>NUCLEOTIDE SEQUENCE [LARGE SCALE GENOMIC DNA]</scope>
    <source>
        <strain evidence="1 2">Egypt</strain>
    </source>
</reference>
<dbReference type="AlphaFoldDB" id="A0A183AWL7"/>